<dbReference type="InterPro" id="IPR013154">
    <property type="entry name" value="ADH-like_N"/>
</dbReference>
<dbReference type="AlphaFoldDB" id="A0A1I7LN54"/>
<proteinExistence type="predicted"/>
<evidence type="ECO:0000313" key="3">
    <source>
        <dbReference type="Proteomes" id="UP000199391"/>
    </source>
</evidence>
<evidence type="ECO:0000313" key="2">
    <source>
        <dbReference type="EMBL" id="SFV11050.1"/>
    </source>
</evidence>
<dbReference type="InterPro" id="IPR011032">
    <property type="entry name" value="GroES-like_sf"/>
</dbReference>
<dbReference type="SUPFAM" id="SSF51735">
    <property type="entry name" value="NAD(P)-binding Rossmann-fold domains"/>
    <property type="match status" value="1"/>
</dbReference>
<keyword evidence="3" id="KW-1185">Reference proteome</keyword>
<dbReference type="PANTHER" id="PTHR11695">
    <property type="entry name" value="ALCOHOL DEHYDROGENASE RELATED"/>
    <property type="match status" value="1"/>
</dbReference>
<dbReference type="SMART" id="SM00829">
    <property type="entry name" value="PKS_ER"/>
    <property type="match status" value="1"/>
</dbReference>
<dbReference type="EMBL" id="FPBO01000033">
    <property type="protein sequence ID" value="SFV11050.1"/>
    <property type="molecule type" value="Genomic_DNA"/>
</dbReference>
<name>A0A1I7LN54_9BURK</name>
<accession>A0A1I7LN54</accession>
<dbReference type="Pfam" id="PF08240">
    <property type="entry name" value="ADH_N"/>
    <property type="match status" value="1"/>
</dbReference>
<sequence>MSGPGLAAAIRQFGGPEQLHLRELPLPAPGRGQIVVRVKAASVNPIDTRRRAGYGRRLLSVMGAARLPLVLGNDFAGTVCAVGRGVTAFREGDAVFGAMPPSSQGSHATHVAVDAALALHQPRGVAAEQLAALPYNFLTVSRALAGAGVTRGGVHGREVLVHGASGGLGLIALRMLHAMGARVTAVAGKRREACRLAGAASVLDRHATPLRALPRHFAATLNFASWDDEPAVLGLLAPGALGHATTVHPLLGRLDRDGLAGGTAGAWLEKRRMAALAPAGARYAWTVFRPDPAALAQLADFAQLQQQQGPSTDVARFALARAAEAHRHVELRLQGRAILLPHMT</sequence>
<dbReference type="InterPro" id="IPR020843">
    <property type="entry name" value="ER"/>
</dbReference>
<dbReference type="InterPro" id="IPR036291">
    <property type="entry name" value="NAD(P)-bd_dom_sf"/>
</dbReference>
<dbReference type="OrthoDB" id="9787435at2"/>
<reference evidence="3" key="1">
    <citation type="submission" date="2016-10" db="EMBL/GenBank/DDBJ databases">
        <authorList>
            <person name="Varghese N."/>
            <person name="Submissions S."/>
        </authorList>
    </citation>
    <scope>NUCLEOTIDE SEQUENCE [LARGE SCALE GENOMIC DNA]</scope>
    <source>
        <strain evidence="3">CGMCC 1.11014</strain>
    </source>
</reference>
<dbReference type="InterPro" id="IPR050700">
    <property type="entry name" value="YIM1/Zinc_Alcohol_DH_Fams"/>
</dbReference>
<gene>
    <name evidence="2" type="ORF">SAMN05216552_103320</name>
</gene>
<dbReference type="Gene3D" id="3.90.180.10">
    <property type="entry name" value="Medium-chain alcohol dehydrogenases, catalytic domain"/>
    <property type="match status" value="1"/>
</dbReference>
<dbReference type="GO" id="GO:0016491">
    <property type="term" value="F:oxidoreductase activity"/>
    <property type="evidence" value="ECO:0007669"/>
    <property type="project" value="InterPro"/>
</dbReference>
<evidence type="ECO:0000259" key="1">
    <source>
        <dbReference type="SMART" id="SM00829"/>
    </source>
</evidence>
<organism evidence="2 3">
    <name type="scientific">Pseudoduganella namucuonensis</name>
    <dbReference type="NCBI Taxonomy" id="1035707"/>
    <lineage>
        <taxon>Bacteria</taxon>
        <taxon>Pseudomonadati</taxon>
        <taxon>Pseudomonadota</taxon>
        <taxon>Betaproteobacteria</taxon>
        <taxon>Burkholderiales</taxon>
        <taxon>Oxalobacteraceae</taxon>
        <taxon>Telluria group</taxon>
        <taxon>Pseudoduganella</taxon>
    </lineage>
</organism>
<dbReference type="RefSeq" id="WP_093558651.1">
    <property type="nucleotide sequence ID" value="NZ_FPBO01000033.1"/>
</dbReference>
<feature type="domain" description="Enoyl reductase (ER)" evidence="1">
    <location>
        <begin position="14"/>
        <end position="339"/>
    </location>
</feature>
<dbReference type="SUPFAM" id="SSF50129">
    <property type="entry name" value="GroES-like"/>
    <property type="match status" value="1"/>
</dbReference>
<protein>
    <submittedName>
        <fullName evidence="2">NADPH:quinone reductase</fullName>
    </submittedName>
</protein>
<dbReference type="PANTHER" id="PTHR11695:SF294">
    <property type="entry name" value="RETICULON-4-INTERACTING PROTEIN 1, MITOCHONDRIAL"/>
    <property type="match status" value="1"/>
</dbReference>
<dbReference type="Proteomes" id="UP000199391">
    <property type="component" value="Unassembled WGS sequence"/>
</dbReference>
<dbReference type="Gene3D" id="3.40.50.720">
    <property type="entry name" value="NAD(P)-binding Rossmann-like Domain"/>
    <property type="match status" value="1"/>
</dbReference>
<dbReference type="STRING" id="1035707.SAMN05216552_103320"/>